<dbReference type="SUPFAM" id="SSF56672">
    <property type="entry name" value="DNA/RNA polymerases"/>
    <property type="match status" value="1"/>
</dbReference>
<evidence type="ECO:0000313" key="3">
    <source>
        <dbReference type="EnsemblPlants" id="HORVU.MOREX.r3.1HG0053000.1.CDS1"/>
    </source>
</evidence>
<dbReference type="Gramene" id="HORVU.MOREX.r3.1HG0053000.1">
    <property type="protein sequence ID" value="HORVU.MOREX.r3.1HG0053000.1.CDS1"/>
    <property type="gene ID" value="HORVU.MOREX.r3.1HG0053000"/>
</dbReference>
<dbReference type="SMR" id="A0A8I6WJE3"/>
<dbReference type="InterPro" id="IPR043502">
    <property type="entry name" value="DNA/RNA_pol_sf"/>
</dbReference>
<reference evidence="3" key="2">
    <citation type="submission" date="2020-10" db="EMBL/GenBank/DDBJ databases">
        <authorList>
            <person name="Scholz U."/>
            <person name="Mascher M."/>
            <person name="Fiebig A."/>
        </authorList>
    </citation>
    <scope>NUCLEOTIDE SEQUENCE [LARGE SCALE GENOMIC DNA]</scope>
    <source>
        <strain evidence="3">cv. Morex</strain>
    </source>
</reference>
<dbReference type="Gene3D" id="3.30.420.10">
    <property type="entry name" value="Ribonuclease H-like superfamily/Ribonuclease H"/>
    <property type="match status" value="1"/>
</dbReference>
<reference evidence="3" key="3">
    <citation type="submission" date="2022-01" db="UniProtKB">
        <authorList>
            <consortium name="EnsemblPlants"/>
        </authorList>
    </citation>
    <scope>IDENTIFICATION</scope>
    <source>
        <strain evidence="3">subsp. vulgare</strain>
    </source>
</reference>
<proteinExistence type="predicted"/>
<dbReference type="Proteomes" id="UP000011116">
    <property type="component" value="Chromosome 1H"/>
</dbReference>
<dbReference type="AlphaFoldDB" id="A0A8I6WJE3"/>
<evidence type="ECO:0000259" key="2">
    <source>
        <dbReference type="PROSITE" id="PS50878"/>
    </source>
</evidence>
<dbReference type="InterPro" id="IPR012337">
    <property type="entry name" value="RNaseH-like_sf"/>
</dbReference>
<organism evidence="3 4">
    <name type="scientific">Hordeum vulgare subsp. vulgare</name>
    <name type="common">Domesticated barley</name>
    <dbReference type="NCBI Taxonomy" id="112509"/>
    <lineage>
        <taxon>Eukaryota</taxon>
        <taxon>Viridiplantae</taxon>
        <taxon>Streptophyta</taxon>
        <taxon>Embryophyta</taxon>
        <taxon>Tracheophyta</taxon>
        <taxon>Spermatophyta</taxon>
        <taxon>Magnoliopsida</taxon>
        <taxon>Liliopsida</taxon>
        <taxon>Poales</taxon>
        <taxon>Poaceae</taxon>
        <taxon>BOP clade</taxon>
        <taxon>Pooideae</taxon>
        <taxon>Triticodae</taxon>
        <taxon>Triticeae</taxon>
        <taxon>Hordeinae</taxon>
        <taxon>Hordeum</taxon>
    </lineage>
</organism>
<accession>A0A8I6WJE3</accession>
<sequence>MRRTGVWQFNGYSQEAPGEVEPSEEPSGWESPTDEEKATVKKLREVIHQEEIWMRQRSRVSYLREGDRNTNFFHAQAAQRRRINKVERLERANGSVCQTREDDQIEVQQFFQALYTSQGFKPLDKLMDLVPTRVTAPMNEHLDMPFTEKEVRTALFQMAPSKAPGVDGFTAGFFQRHWSLLKDDIVPAVLDFLNGGELPAGMNDTTITLIPKVRHPQRINQYRPISLCPVLYKIASKCIVNRMRDFLHEIIGEEQSAFVPGCLITDNVLIAHESVHAMKKRKKGKNWVCAVKLDMMKAYDRVEWHYLEAIMTKLGFSSIFIRLIMKCVSSVRFAVRVNGELLPFFTPSRGFRQGDLVSPYLFLLCAEGFTTLLNNFGGVNADKGIRVCTQSPWINHLLFADDSLIFMQAKLESATRLNNILRIYGDCSGQCVNREKSSIFFSPNTPHPVRVMLKGATGIGVEAFNERYLGLPTAVGRITSGTFDFIGERVRSMLNGGAERLVSCAAREVLIKSKAQAVPTYTMGCFKLTKKVYKTISSPMAKFWWSSSIDRKSMHRIDWKSLSLPKLRGGMGFRDLECFNVALLGKQGWRLITNPHGLCSRVLKGRYFPTTDFMHATVPRNSSATWRAIVAGRGALEAGLLRRIGDGSSVRIWEDRWLPGRLSLRPTEQVGSAMLYTVADLIDNESWSWKADLVRNNFIPPDADAILNIPLRHGGGNDFWAWAHERSGSYTVKSAYRALMTRNEQLALEEGTITESSENNKQVWTRLWKLKVLPKVRVFWWRVLRGILPVEMTLQHKHIATLARCKVCKGMDEDMLHALIKCSHAQSFWAEARSWLHLKLPELHPGTWCKDILCDPRFTEADRAKIVTVMWAIWTSRNSITHDRVSMDPVQSMKRIRETLALLELPLEQTKTLPGYGWRPPKVDWVKINTDASVSVIENKSGIGGLARSPASFVAAWSKPYPDVTDPLIAEALALRDGVIFAKLRGFSRVVMETDCLEMVQLWHSRRFSRSIVAPLLLEIDELALSFLSFDIQHVIRIANLPAHLCAKHASTLGVTDCWMDSPPGFLMTSVMADRVGAIVVE</sequence>
<dbReference type="CDD" id="cd06222">
    <property type="entry name" value="RNase_H_like"/>
    <property type="match status" value="1"/>
</dbReference>
<feature type="region of interest" description="Disordered" evidence="1">
    <location>
        <begin position="1"/>
        <end position="36"/>
    </location>
</feature>
<dbReference type="InterPro" id="IPR026960">
    <property type="entry name" value="RVT-Znf"/>
</dbReference>
<dbReference type="Pfam" id="PF13966">
    <property type="entry name" value="zf-RVT"/>
    <property type="match status" value="1"/>
</dbReference>
<dbReference type="EnsemblPlants" id="HORVU.MOREX.r3.1HG0053000.1">
    <property type="protein sequence ID" value="HORVU.MOREX.r3.1HG0053000.1.CDS1"/>
    <property type="gene ID" value="HORVU.MOREX.r3.1HG0053000"/>
</dbReference>
<dbReference type="CDD" id="cd01650">
    <property type="entry name" value="RT_nLTR_like"/>
    <property type="match status" value="1"/>
</dbReference>
<reference evidence="4" key="1">
    <citation type="journal article" date="2012" name="Nature">
        <title>A physical, genetic and functional sequence assembly of the barley genome.</title>
        <authorList>
            <consortium name="The International Barley Genome Sequencing Consortium"/>
            <person name="Mayer K.F."/>
            <person name="Waugh R."/>
            <person name="Brown J.W."/>
            <person name="Schulman A."/>
            <person name="Langridge P."/>
            <person name="Platzer M."/>
            <person name="Fincher G.B."/>
            <person name="Muehlbauer G.J."/>
            <person name="Sato K."/>
            <person name="Close T.J."/>
            <person name="Wise R.P."/>
            <person name="Stein N."/>
        </authorList>
    </citation>
    <scope>NUCLEOTIDE SEQUENCE [LARGE SCALE GENOMIC DNA]</scope>
    <source>
        <strain evidence="4">cv. Morex</strain>
    </source>
</reference>
<feature type="compositionally biased region" description="Low complexity" evidence="1">
    <location>
        <begin position="15"/>
        <end position="31"/>
    </location>
</feature>
<name>A0A8I6WJE3_HORVV</name>
<dbReference type="SUPFAM" id="SSF53098">
    <property type="entry name" value="Ribonuclease H-like"/>
    <property type="match status" value="1"/>
</dbReference>
<dbReference type="InterPro" id="IPR000477">
    <property type="entry name" value="RT_dom"/>
</dbReference>
<dbReference type="PROSITE" id="PS50878">
    <property type="entry name" value="RT_POL"/>
    <property type="match status" value="1"/>
</dbReference>
<protein>
    <recommendedName>
        <fullName evidence="2">Reverse transcriptase domain-containing protein</fullName>
    </recommendedName>
</protein>
<feature type="domain" description="Reverse transcriptase" evidence="2">
    <location>
        <begin position="191"/>
        <end position="473"/>
    </location>
</feature>
<dbReference type="GO" id="GO:0004523">
    <property type="term" value="F:RNA-DNA hybrid ribonuclease activity"/>
    <property type="evidence" value="ECO:0007669"/>
    <property type="project" value="InterPro"/>
</dbReference>
<dbReference type="Pfam" id="PF00078">
    <property type="entry name" value="RVT_1"/>
    <property type="match status" value="1"/>
</dbReference>
<dbReference type="InterPro" id="IPR002156">
    <property type="entry name" value="RNaseH_domain"/>
</dbReference>
<dbReference type="InterPro" id="IPR036397">
    <property type="entry name" value="RNaseH_sf"/>
</dbReference>
<dbReference type="PANTHER" id="PTHR33116:SF86">
    <property type="entry name" value="REVERSE TRANSCRIPTASE DOMAIN-CONTAINING PROTEIN"/>
    <property type="match status" value="1"/>
</dbReference>
<keyword evidence="4" id="KW-1185">Reference proteome</keyword>
<evidence type="ECO:0000256" key="1">
    <source>
        <dbReference type="SAM" id="MobiDB-lite"/>
    </source>
</evidence>
<dbReference type="InterPro" id="IPR044730">
    <property type="entry name" value="RNase_H-like_dom_plant"/>
</dbReference>
<dbReference type="PANTHER" id="PTHR33116">
    <property type="entry name" value="REVERSE TRANSCRIPTASE ZINC-BINDING DOMAIN-CONTAINING PROTEIN-RELATED-RELATED"/>
    <property type="match status" value="1"/>
</dbReference>
<dbReference type="GO" id="GO:0003676">
    <property type="term" value="F:nucleic acid binding"/>
    <property type="evidence" value="ECO:0007669"/>
    <property type="project" value="InterPro"/>
</dbReference>
<dbReference type="Pfam" id="PF13456">
    <property type="entry name" value="RVT_3"/>
    <property type="match status" value="1"/>
</dbReference>
<evidence type="ECO:0000313" key="4">
    <source>
        <dbReference type="Proteomes" id="UP000011116"/>
    </source>
</evidence>